<organism evidence="3 4">
    <name type="scientific">Streptacidiphilus jiangxiensis</name>
    <dbReference type="NCBI Taxonomy" id="235985"/>
    <lineage>
        <taxon>Bacteria</taxon>
        <taxon>Bacillati</taxon>
        <taxon>Actinomycetota</taxon>
        <taxon>Actinomycetes</taxon>
        <taxon>Kitasatosporales</taxon>
        <taxon>Streptomycetaceae</taxon>
        <taxon>Streptacidiphilus</taxon>
    </lineage>
</organism>
<accession>A0A1H7X2D8</accession>
<sequence>MEPRICPPPPVPVVPPVGPGRPHTPPQPPPFPVPPHCAIVHPRPYVPRPYVPLRPPPRSTPTHALPPRPVVHHTATAMPKPLPAPEVAAAPGAPEAAFVYVAITIPALVAAGTGAFHQIFGRGR</sequence>
<evidence type="ECO:0000256" key="2">
    <source>
        <dbReference type="SAM" id="Phobius"/>
    </source>
</evidence>
<feature type="region of interest" description="Disordered" evidence="1">
    <location>
        <begin position="1"/>
        <end position="30"/>
    </location>
</feature>
<keyword evidence="2" id="KW-0812">Transmembrane</keyword>
<evidence type="ECO:0000313" key="3">
    <source>
        <dbReference type="EMBL" id="SEM27745.1"/>
    </source>
</evidence>
<evidence type="ECO:0000313" key="4">
    <source>
        <dbReference type="Proteomes" id="UP000183015"/>
    </source>
</evidence>
<proteinExistence type="predicted"/>
<feature type="transmembrane region" description="Helical" evidence="2">
    <location>
        <begin position="97"/>
        <end position="120"/>
    </location>
</feature>
<name>A0A1H7X2D8_STRJI</name>
<dbReference type="RefSeq" id="WP_042452432.1">
    <property type="nucleotide sequence ID" value="NZ_BBPN01000025.1"/>
</dbReference>
<reference evidence="4" key="1">
    <citation type="submission" date="2016-10" db="EMBL/GenBank/DDBJ databases">
        <authorList>
            <person name="Varghese N."/>
        </authorList>
    </citation>
    <scope>NUCLEOTIDE SEQUENCE [LARGE SCALE GENOMIC DNA]</scope>
    <source>
        <strain evidence="4">DSM 45096 / BCRC 16803 / CGMCC 4.1857 / CIP 109030 / JCM 12277 / KCTC 19219 / NBRC 100920 / 33214</strain>
    </source>
</reference>
<keyword evidence="2" id="KW-1133">Transmembrane helix</keyword>
<keyword evidence="4" id="KW-1185">Reference proteome</keyword>
<dbReference type="STRING" id="235985.SAMN05414137_12279"/>
<dbReference type="eggNOG" id="ENOG5031P2J">
    <property type="taxonomic scope" value="Bacteria"/>
</dbReference>
<gene>
    <name evidence="3" type="ORF">SAMN05414137_12279</name>
</gene>
<dbReference type="Proteomes" id="UP000183015">
    <property type="component" value="Unassembled WGS sequence"/>
</dbReference>
<dbReference type="EMBL" id="FOAZ01000022">
    <property type="protein sequence ID" value="SEM27745.1"/>
    <property type="molecule type" value="Genomic_DNA"/>
</dbReference>
<keyword evidence="2" id="KW-0472">Membrane</keyword>
<protein>
    <submittedName>
        <fullName evidence="3">Formin 2/protein TonB</fullName>
    </submittedName>
</protein>
<evidence type="ECO:0000256" key="1">
    <source>
        <dbReference type="SAM" id="MobiDB-lite"/>
    </source>
</evidence>
<dbReference type="AlphaFoldDB" id="A0A1H7X2D8"/>